<organism evidence="8 9">
    <name type="scientific">Leptomonas seymouri</name>
    <dbReference type="NCBI Taxonomy" id="5684"/>
    <lineage>
        <taxon>Eukaryota</taxon>
        <taxon>Discoba</taxon>
        <taxon>Euglenozoa</taxon>
        <taxon>Kinetoplastea</taxon>
        <taxon>Metakinetoplastina</taxon>
        <taxon>Trypanosomatida</taxon>
        <taxon>Trypanosomatidae</taxon>
        <taxon>Leishmaniinae</taxon>
        <taxon>Leptomonas</taxon>
    </lineage>
</organism>
<sequence>MKRARVDRRRGFEVLCPTLHAVRRLATLQVALDAFLSDVEDDAVAKFAKRPARWVGLPSAPALCRAVRVFVLRHSFTLREFIVTLLLPSLRVALEFPMLFAPSSPTETASSIVMEDSGAMLSCSVYVNQPVASFTRRQVWCLLSNMFFCAFRSRTEDATDESDIDDEGDIGWVDARLLPTTDYTDVLAAPDGANDVEVAKLQVVFDFFMEAHMWTPQQCAEVEMTAYRLRAPLAVAQGFLPRRWCAASTASAPCSWSPSVASTMGTLLPVVLHPLGESIDDQHEAIRLDFANRWIGGGALSSGAVQEEVTFAQCPALNALRWYQSRLGHSESIVVMDYRQYGCMQAGTYGSLLRYGEACCPPRTCRGALLAVDALDFRFDTVDEYSQAAVYREMMKLVGGLSSAALSALPTVAGGNWGCGVFGGDYELKFLIQWAACSITGKALHYFPFDNTAFESFLPHVTQRLKRGCTPALTASSLITFLYQLEDASDDESEVSVTAAKEPTRATFGFVWSSFLRQFCLINEDEMRAAEHSA</sequence>
<dbReference type="GO" id="GO:0005737">
    <property type="term" value="C:cytoplasm"/>
    <property type="evidence" value="ECO:0007669"/>
    <property type="project" value="TreeGrafter"/>
</dbReference>
<comment type="caution">
    <text evidence="8">The sequence shown here is derived from an EMBL/GenBank/DDBJ whole genome shotgun (WGS) entry which is preliminary data.</text>
</comment>
<dbReference type="EMBL" id="LJSK01000184">
    <property type="protein sequence ID" value="KPI85482.1"/>
    <property type="molecule type" value="Genomic_DNA"/>
</dbReference>
<dbReference type="PANTHER" id="PTHR12837:SF0">
    <property type="entry name" value="POLY(ADP-RIBOSE) GLYCOHYDROLASE"/>
    <property type="match status" value="1"/>
</dbReference>
<keyword evidence="9" id="KW-1185">Reference proteome</keyword>
<dbReference type="InterPro" id="IPR046372">
    <property type="entry name" value="PARG_cat_C"/>
</dbReference>
<dbReference type="InterPro" id="IPR007724">
    <property type="entry name" value="Poly_GlycHdrlase"/>
</dbReference>
<evidence type="ECO:0000256" key="1">
    <source>
        <dbReference type="ARBA" id="ARBA00009545"/>
    </source>
</evidence>
<dbReference type="GO" id="GO:0005975">
    <property type="term" value="P:carbohydrate metabolic process"/>
    <property type="evidence" value="ECO:0007669"/>
    <property type="project" value="InterPro"/>
</dbReference>
<dbReference type="Pfam" id="PF05028">
    <property type="entry name" value="PARG_cat_C"/>
    <property type="match status" value="1"/>
</dbReference>
<dbReference type="GO" id="GO:0009225">
    <property type="term" value="P:nucleotide-sugar metabolic process"/>
    <property type="evidence" value="ECO:0007669"/>
    <property type="project" value="TreeGrafter"/>
</dbReference>
<evidence type="ECO:0000259" key="6">
    <source>
        <dbReference type="Pfam" id="PF05028"/>
    </source>
</evidence>
<feature type="binding site" evidence="5">
    <location>
        <position position="306"/>
    </location>
    <ligand>
        <name>substrate</name>
    </ligand>
</feature>
<name>A0A0N1IJ95_LEPSE</name>
<feature type="binding site" evidence="5">
    <location>
        <position position="349"/>
    </location>
    <ligand>
        <name>substrate</name>
    </ligand>
</feature>
<feature type="active site" evidence="4">
    <location>
        <position position="289"/>
    </location>
</feature>
<feature type="active site" evidence="4">
    <location>
        <position position="308"/>
    </location>
</feature>
<feature type="domain" description="PARG catalytic Macro" evidence="6">
    <location>
        <begin position="277"/>
        <end position="454"/>
    </location>
</feature>
<dbReference type="OMA" id="PSENCCT"/>
<feature type="binding site" evidence="5">
    <location>
        <position position="292"/>
    </location>
    <ligand>
        <name>substrate</name>
    </ligand>
</feature>
<dbReference type="PANTHER" id="PTHR12837">
    <property type="entry name" value="POLY ADP-RIBOSE GLYCOHYDROLASE"/>
    <property type="match status" value="1"/>
</dbReference>
<keyword evidence="3 8" id="KW-0378">Hydrolase</keyword>
<dbReference type="GO" id="GO:0005634">
    <property type="term" value="C:nucleus"/>
    <property type="evidence" value="ECO:0007669"/>
    <property type="project" value="TreeGrafter"/>
</dbReference>
<dbReference type="VEuPathDB" id="TriTrypDB:Lsey_0184_0030"/>
<evidence type="ECO:0000313" key="9">
    <source>
        <dbReference type="Proteomes" id="UP000038009"/>
    </source>
</evidence>
<feature type="active site" evidence="4">
    <location>
        <position position="307"/>
    </location>
</feature>
<dbReference type="EC" id="3.2.1.143" evidence="2"/>
<evidence type="ECO:0000256" key="5">
    <source>
        <dbReference type="PIRSR" id="PIRSR607724-2"/>
    </source>
</evidence>
<reference evidence="8 9" key="1">
    <citation type="journal article" date="2015" name="PLoS Pathog.">
        <title>Leptomonas seymouri: Adaptations to the Dixenous Life Cycle Analyzed by Genome Sequencing, Transcriptome Profiling and Co-infection with Leishmania donovani.</title>
        <authorList>
            <person name="Kraeva N."/>
            <person name="Butenko A."/>
            <person name="Hlavacova J."/>
            <person name="Kostygov A."/>
            <person name="Myskova J."/>
            <person name="Grybchuk D."/>
            <person name="Lestinova T."/>
            <person name="Votypka J."/>
            <person name="Volf P."/>
            <person name="Opperdoes F."/>
            <person name="Flegontov P."/>
            <person name="Lukes J."/>
            <person name="Yurchenko V."/>
        </authorList>
    </citation>
    <scope>NUCLEOTIDE SEQUENCE [LARGE SCALE GENOMIC DNA]</scope>
    <source>
        <strain evidence="8 9">ATCC 30220</strain>
    </source>
</reference>
<proteinExistence type="inferred from homology"/>
<accession>A0A0N1IJ95</accession>
<dbReference type="OrthoDB" id="1937899at2759"/>
<gene>
    <name evidence="8" type="ORF">ABL78_5442</name>
</gene>
<protein>
    <recommendedName>
        <fullName evidence="2">poly(ADP-ribose) glycohydrolase</fullName>
        <ecNumber evidence="2">3.2.1.143</ecNumber>
    </recommendedName>
</protein>
<dbReference type="AlphaFoldDB" id="A0A0N1IJ95"/>
<evidence type="ECO:0000256" key="3">
    <source>
        <dbReference type="ARBA" id="ARBA00022801"/>
    </source>
</evidence>
<dbReference type="Pfam" id="PF20811">
    <property type="entry name" value="PARG_cat_N"/>
    <property type="match status" value="1"/>
</dbReference>
<evidence type="ECO:0000259" key="7">
    <source>
        <dbReference type="Pfam" id="PF20811"/>
    </source>
</evidence>
<comment type="similarity">
    <text evidence="1">Belongs to the poly(ADP-ribose) glycohydrolase family.</text>
</comment>
<evidence type="ECO:0000313" key="8">
    <source>
        <dbReference type="EMBL" id="KPI85482.1"/>
    </source>
</evidence>
<evidence type="ECO:0000256" key="4">
    <source>
        <dbReference type="PIRSR" id="PIRSR607724-1"/>
    </source>
</evidence>
<dbReference type="GO" id="GO:0006282">
    <property type="term" value="P:regulation of DNA repair"/>
    <property type="evidence" value="ECO:0007669"/>
    <property type="project" value="InterPro"/>
</dbReference>
<evidence type="ECO:0000256" key="2">
    <source>
        <dbReference type="ARBA" id="ARBA00012255"/>
    </source>
</evidence>
<feature type="domain" description="PARG helical" evidence="7">
    <location>
        <begin position="131"/>
        <end position="219"/>
    </location>
</feature>
<dbReference type="Proteomes" id="UP000038009">
    <property type="component" value="Unassembled WGS sequence"/>
</dbReference>
<dbReference type="GO" id="GO:0004649">
    <property type="term" value="F:poly(ADP-ribose) glycohydrolase activity"/>
    <property type="evidence" value="ECO:0007669"/>
    <property type="project" value="UniProtKB-EC"/>
</dbReference>
<dbReference type="GO" id="GO:1990966">
    <property type="term" value="P:ATP generation from poly-ADP-D-ribose"/>
    <property type="evidence" value="ECO:0007669"/>
    <property type="project" value="TreeGrafter"/>
</dbReference>
<dbReference type="InterPro" id="IPR048362">
    <property type="entry name" value="PARG_helical"/>
</dbReference>